<evidence type="ECO:0000313" key="2">
    <source>
        <dbReference type="Proteomes" id="UP000629098"/>
    </source>
</evidence>
<sequence length="115" mass="13323">MSKPTLPPEDLPPVKATQLDELLLRQLEEAIAKRFYQACGPITRVVLSHCHWYFTTNSSALTLIMICYDMESYWHIDNAIPQIIKKLMLFSNNTRIHISHPFNTGILWQIPVDEV</sequence>
<dbReference type="Proteomes" id="UP000629098">
    <property type="component" value="Unassembled WGS sequence"/>
</dbReference>
<organism evidence="1 2">
    <name type="scientific">Iningainema tapete BLCC-T55</name>
    <dbReference type="NCBI Taxonomy" id="2748662"/>
    <lineage>
        <taxon>Bacteria</taxon>
        <taxon>Bacillati</taxon>
        <taxon>Cyanobacteriota</taxon>
        <taxon>Cyanophyceae</taxon>
        <taxon>Nostocales</taxon>
        <taxon>Scytonemataceae</taxon>
        <taxon>Iningainema tapete</taxon>
    </lineage>
</organism>
<protein>
    <submittedName>
        <fullName evidence="1">Uncharacterized protein</fullName>
    </submittedName>
</protein>
<keyword evidence="2" id="KW-1185">Reference proteome</keyword>
<name>A0A8J6XET2_9CYAN</name>
<gene>
    <name evidence="1" type="ORF">ICL16_24875</name>
</gene>
<accession>A0A8J6XET2</accession>
<dbReference type="EMBL" id="JACXAE010000076">
    <property type="protein sequence ID" value="MBD2775205.1"/>
    <property type="molecule type" value="Genomic_DNA"/>
</dbReference>
<dbReference type="AlphaFoldDB" id="A0A8J6XET2"/>
<evidence type="ECO:0000313" key="1">
    <source>
        <dbReference type="EMBL" id="MBD2775205.1"/>
    </source>
</evidence>
<reference evidence="1" key="1">
    <citation type="submission" date="2020-09" db="EMBL/GenBank/DDBJ databases">
        <title>Iningainema tapete sp. nov. (Scytonemataceae, Cyanobacteria) from greenhouses in central Florida (USA) produces two types of nodularin with biosynthetic potential for microcystin-LR and anabaenopeptins.</title>
        <authorList>
            <person name="Berthold D.E."/>
            <person name="Lefler F.W."/>
            <person name="Huang I.-S."/>
            <person name="Abdulla H."/>
            <person name="Zimba P.V."/>
            <person name="Laughinghouse H.D. IV."/>
        </authorList>
    </citation>
    <scope>NUCLEOTIDE SEQUENCE</scope>
    <source>
        <strain evidence="1">BLCCT55</strain>
    </source>
</reference>
<proteinExistence type="predicted"/>
<dbReference type="RefSeq" id="WP_190833285.1">
    <property type="nucleotide sequence ID" value="NZ_CAWPPI010000076.1"/>
</dbReference>
<comment type="caution">
    <text evidence="1">The sequence shown here is derived from an EMBL/GenBank/DDBJ whole genome shotgun (WGS) entry which is preliminary data.</text>
</comment>